<comment type="caution">
    <text evidence="4">The sequence shown here is derived from an EMBL/GenBank/DDBJ whole genome shotgun (WGS) entry which is preliminary data.</text>
</comment>
<dbReference type="PANTHER" id="PTHR15507">
    <property type="entry name" value="ZINC FINGER PROTEIN RLF"/>
    <property type="match status" value="1"/>
</dbReference>
<accession>A0AAD3MRF5</accession>
<keyword evidence="1" id="KW-0479">Metal-binding</keyword>
<dbReference type="PROSITE" id="PS50157">
    <property type="entry name" value="ZINC_FINGER_C2H2_2"/>
    <property type="match status" value="3"/>
</dbReference>
<sequence>MKRRLANATTAVAIQKWPVSANQAPVAQTTVTTHPSLENRAQDAGTNIDITTQKFQDDSRSTVIHPLQTVPMHNQAITPSTQAQTSTSAFQLVQAGTAAEQWSHGQQRNLPKVPDQHTSGQQVGAHLPAVSTPLAQPPFATLEANGAPFLDNQSAINRQSVVKPIIDITKKTKEKKSNGDAMSPYRPYRCVHQGCVAAFTIQHNLILHYRAVHQSALSALEVNKEQDQSEGLDETMEHDEEDPEAEIPQIFEFRCQVKDCSRVFQEVPNLLQHYLQLHEFSLDKVGNLLSGIKLGKFACGHQGCTASFTTLWKYIGHVKEQHKDIKLAKPEQLNGSFKCEIEGCDRSYATKSNLLRHVMKKHHDLYQPKLKNQQIKEDGLKQSSKTLHYQITKTSNGKENIESNKKIIQRGSDTKRISKSKNNHWTKYGKPSLKSKVEASAMCTKKFPLQYPCMIKGCESVMKSERSILKHYMGHGLSEKYLEQQRSHFIFCKKFPRQKCRSIRSDDSKSDNTSDLSDNELTADTGLEGGEYGYSKPVLRKRATAGIPAALFDSKLSNDESSDGSVMLKRKRGRPRKLIEKIVKRKKIPRTTKMDVVYSKDDESDDSCPAILQEEMTEQSAPLASFKPMGFEMSFLKFLEQSNKSEHVLTRKVDVPEIWRKTSSVNTKDTCVRFSNLQNLKSLSKVKIIIDAAFSGVTDLMLKQLQSMQPTVVLEKND</sequence>
<feature type="domain" description="C2H2-type" evidence="3">
    <location>
        <begin position="253"/>
        <end position="278"/>
    </location>
</feature>
<gene>
    <name evidence="4" type="ORF">AKAME5_002881200</name>
</gene>
<dbReference type="AlphaFoldDB" id="A0AAD3MRF5"/>
<feature type="compositionally biased region" description="Polar residues" evidence="2">
    <location>
        <begin position="513"/>
        <end position="522"/>
    </location>
</feature>
<evidence type="ECO:0000256" key="2">
    <source>
        <dbReference type="SAM" id="MobiDB-lite"/>
    </source>
</evidence>
<dbReference type="GO" id="GO:0000981">
    <property type="term" value="F:DNA-binding transcription factor activity, RNA polymerase II-specific"/>
    <property type="evidence" value="ECO:0007669"/>
    <property type="project" value="TreeGrafter"/>
</dbReference>
<reference evidence="4" key="1">
    <citation type="submission" date="2022-08" db="EMBL/GenBank/DDBJ databases">
        <title>Genome sequencing of akame (Lates japonicus).</title>
        <authorList>
            <person name="Hashiguchi Y."/>
            <person name="Takahashi H."/>
        </authorList>
    </citation>
    <scope>NUCLEOTIDE SEQUENCE</scope>
    <source>
        <strain evidence="4">Kochi</strain>
    </source>
</reference>
<dbReference type="SMART" id="SM00355">
    <property type="entry name" value="ZnF_C2H2"/>
    <property type="match status" value="5"/>
</dbReference>
<dbReference type="Proteomes" id="UP001279410">
    <property type="component" value="Unassembled WGS sequence"/>
</dbReference>
<keyword evidence="1" id="KW-0863">Zinc-finger</keyword>
<evidence type="ECO:0000256" key="1">
    <source>
        <dbReference type="PROSITE-ProRule" id="PRU00042"/>
    </source>
</evidence>
<dbReference type="InterPro" id="IPR013087">
    <property type="entry name" value="Znf_C2H2_type"/>
</dbReference>
<dbReference type="EMBL" id="BRZM01004584">
    <property type="protein sequence ID" value="GLD58190.1"/>
    <property type="molecule type" value="Genomic_DNA"/>
</dbReference>
<dbReference type="GO" id="GO:0003677">
    <property type="term" value="F:DNA binding"/>
    <property type="evidence" value="ECO:0007669"/>
    <property type="project" value="UniProtKB-KW"/>
</dbReference>
<name>A0AAD3MRF5_LATJO</name>
<dbReference type="Pfam" id="PF26218">
    <property type="entry name" value="zf_C2H2_ZNF292"/>
    <property type="match status" value="2"/>
</dbReference>
<keyword evidence="1" id="KW-0862">Zinc</keyword>
<dbReference type="InterPro" id="IPR058902">
    <property type="entry name" value="zf_C2H2_ZNF292/Rlf"/>
</dbReference>
<organism evidence="4 5">
    <name type="scientific">Lates japonicus</name>
    <name type="common">Japanese lates</name>
    <dbReference type="NCBI Taxonomy" id="270547"/>
    <lineage>
        <taxon>Eukaryota</taxon>
        <taxon>Metazoa</taxon>
        <taxon>Chordata</taxon>
        <taxon>Craniata</taxon>
        <taxon>Vertebrata</taxon>
        <taxon>Euteleostomi</taxon>
        <taxon>Actinopterygii</taxon>
        <taxon>Neopterygii</taxon>
        <taxon>Teleostei</taxon>
        <taxon>Neoteleostei</taxon>
        <taxon>Acanthomorphata</taxon>
        <taxon>Carangaria</taxon>
        <taxon>Carangaria incertae sedis</taxon>
        <taxon>Centropomidae</taxon>
        <taxon>Lates</taxon>
    </lineage>
</organism>
<dbReference type="GO" id="GO:0008270">
    <property type="term" value="F:zinc ion binding"/>
    <property type="evidence" value="ECO:0007669"/>
    <property type="project" value="UniProtKB-KW"/>
</dbReference>
<evidence type="ECO:0000259" key="3">
    <source>
        <dbReference type="PROSITE" id="PS50157"/>
    </source>
</evidence>
<proteinExistence type="predicted"/>
<dbReference type="PANTHER" id="PTHR15507:SF14">
    <property type="entry name" value="ZINC FINGER PROTEIN 292"/>
    <property type="match status" value="1"/>
</dbReference>
<protein>
    <submittedName>
        <fullName evidence="4">Zinc finger protein 292-like protein</fullName>
    </submittedName>
</protein>
<dbReference type="Gene3D" id="3.30.160.60">
    <property type="entry name" value="Classic Zinc Finger"/>
    <property type="match status" value="2"/>
</dbReference>
<dbReference type="GO" id="GO:0005634">
    <property type="term" value="C:nucleus"/>
    <property type="evidence" value="ECO:0007669"/>
    <property type="project" value="UniProtKB-SubCell"/>
</dbReference>
<dbReference type="InterPro" id="IPR036236">
    <property type="entry name" value="Znf_C2H2_sf"/>
</dbReference>
<dbReference type="InterPro" id="IPR052251">
    <property type="entry name" value="GH-ZnFinger_Regulators"/>
</dbReference>
<feature type="domain" description="C2H2-type" evidence="3">
    <location>
        <begin position="188"/>
        <end position="218"/>
    </location>
</feature>
<evidence type="ECO:0000313" key="4">
    <source>
        <dbReference type="EMBL" id="GLD58190.1"/>
    </source>
</evidence>
<feature type="domain" description="C2H2-type" evidence="3">
    <location>
        <begin position="337"/>
        <end position="368"/>
    </location>
</feature>
<dbReference type="PROSITE" id="PS00028">
    <property type="entry name" value="ZINC_FINGER_C2H2_1"/>
    <property type="match status" value="4"/>
</dbReference>
<dbReference type="SUPFAM" id="SSF57667">
    <property type="entry name" value="beta-beta-alpha zinc fingers"/>
    <property type="match status" value="1"/>
</dbReference>
<keyword evidence="5" id="KW-1185">Reference proteome</keyword>
<evidence type="ECO:0000313" key="5">
    <source>
        <dbReference type="Proteomes" id="UP001279410"/>
    </source>
</evidence>
<feature type="region of interest" description="Disordered" evidence="2">
    <location>
        <begin position="502"/>
        <end position="524"/>
    </location>
</feature>
<feature type="compositionally biased region" description="Basic and acidic residues" evidence="2">
    <location>
        <begin position="503"/>
        <end position="512"/>
    </location>
</feature>